<dbReference type="InterPro" id="IPR032710">
    <property type="entry name" value="NTF2-like_dom_sf"/>
</dbReference>
<evidence type="ECO:0000259" key="2">
    <source>
        <dbReference type="Pfam" id="PF12680"/>
    </source>
</evidence>
<dbReference type="OrthoDB" id="1440073at2"/>
<keyword evidence="1" id="KW-0732">Signal</keyword>
<dbReference type="RefSeq" id="WP_124875069.1">
    <property type="nucleotide sequence ID" value="NZ_RQJO01000008.1"/>
</dbReference>
<feature type="signal peptide" evidence="1">
    <location>
        <begin position="1"/>
        <end position="24"/>
    </location>
</feature>
<keyword evidence="4" id="KW-1185">Reference proteome</keyword>
<reference evidence="3 4" key="1">
    <citation type="submission" date="2018-11" db="EMBL/GenBank/DDBJ databases">
        <authorList>
            <person name="Zhou Z."/>
            <person name="Wang G."/>
        </authorList>
    </citation>
    <scope>NUCLEOTIDE SEQUENCE [LARGE SCALE GENOMIC DNA]</scope>
    <source>
        <strain evidence="3 4">KCTC52004</strain>
    </source>
</reference>
<feature type="chain" id="PRO_5018050883" evidence="1">
    <location>
        <begin position="25"/>
        <end position="166"/>
    </location>
</feature>
<dbReference type="Pfam" id="PF12680">
    <property type="entry name" value="SnoaL_2"/>
    <property type="match status" value="1"/>
</dbReference>
<gene>
    <name evidence="3" type="ORF">EHT25_12890</name>
</gene>
<protein>
    <submittedName>
        <fullName evidence="3">DUF4440 domain-containing protein</fullName>
    </submittedName>
</protein>
<organism evidence="3 4">
    <name type="scientific">Larkinella rosea</name>
    <dbReference type="NCBI Taxonomy" id="2025312"/>
    <lineage>
        <taxon>Bacteria</taxon>
        <taxon>Pseudomonadati</taxon>
        <taxon>Bacteroidota</taxon>
        <taxon>Cytophagia</taxon>
        <taxon>Cytophagales</taxon>
        <taxon>Spirosomataceae</taxon>
        <taxon>Larkinella</taxon>
    </lineage>
</organism>
<dbReference type="InterPro" id="IPR037401">
    <property type="entry name" value="SnoaL-like"/>
</dbReference>
<comment type="caution">
    <text evidence="3">The sequence shown here is derived from an EMBL/GenBank/DDBJ whole genome shotgun (WGS) entry which is preliminary data.</text>
</comment>
<dbReference type="PROSITE" id="PS51257">
    <property type="entry name" value="PROKAR_LIPOPROTEIN"/>
    <property type="match status" value="1"/>
</dbReference>
<dbReference type="Gene3D" id="3.10.450.50">
    <property type="match status" value="1"/>
</dbReference>
<accession>A0A3P1BTP6</accession>
<dbReference type="Proteomes" id="UP000271925">
    <property type="component" value="Unassembled WGS sequence"/>
</dbReference>
<sequence length="166" mass="18467">MKSTIHFPLLAAFVLILSASLVGCQEKAATETATTKPDLAQARTEVENIEKEWATALNRKDLDKLMSLYADDAVSYANDFAMLKGKEAIRKKQAADFASDTSKLVYSFETMDVFSEGNQVLETGKTIRKDASGKTILTGKYMAFFEKRDGKLLCIREMYNNDAKAK</sequence>
<name>A0A3P1BTP6_9BACT</name>
<dbReference type="SUPFAM" id="SSF54427">
    <property type="entry name" value="NTF2-like"/>
    <property type="match status" value="1"/>
</dbReference>
<dbReference type="AlphaFoldDB" id="A0A3P1BTP6"/>
<evidence type="ECO:0000256" key="1">
    <source>
        <dbReference type="SAM" id="SignalP"/>
    </source>
</evidence>
<evidence type="ECO:0000313" key="4">
    <source>
        <dbReference type="Proteomes" id="UP000271925"/>
    </source>
</evidence>
<proteinExistence type="predicted"/>
<evidence type="ECO:0000313" key="3">
    <source>
        <dbReference type="EMBL" id="RRB04392.1"/>
    </source>
</evidence>
<feature type="domain" description="SnoaL-like" evidence="2">
    <location>
        <begin position="52"/>
        <end position="152"/>
    </location>
</feature>
<dbReference type="EMBL" id="RQJO01000008">
    <property type="protein sequence ID" value="RRB04392.1"/>
    <property type="molecule type" value="Genomic_DNA"/>
</dbReference>